<name>A0A8S0THY7_OLEEU</name>
<dbReference type="AlphaFoldDB" id="A0A8S0THY7"/>
<dbReference type="PANTHER" id="PTHR15140">
    <property type="entry name" value="TUBULIN-SPECIFIC CHAPERONE E"/>
    <property type="match status" value="1"/>
</dbReference>
<accession>A0A8S0THY7</accession>
<gene>
    <name evidence="1" type="ORF">OLEA9_A038240</name>
</gene>
<dbReference type="PANTHER" id="PTHR15140:SF33">
    <property type="entry name" value="LATE BLIGHT RESISTANCE PROTEIN HOMOLOG R1A-3 ISOFORM X1"/>
    <property type="match status" value="1"/>
</dbReference>
<comment type="caution">
    <text evidence="1">The sequence shown here is derived from an EMBL/GenBank/DDBJ whole genome shotgun (WGS) entry which is preliminary data.</text>
</comment>
<dbReference type="Gene3D" id="3.80.10.10">
    <property type="entry name" value="Ribonuclease Inhibitor"/>
    <property type="match status" value="1"/>
</dbReference>
<dbReference type="EMBL" id="CACTIH010005945">
    <property type="protein sequence ID" value="CAA3003295.1"/>
    <property type="molecule type" value="Genomic_DNA"/>
</dbReference>
<evidence type="ECO:0000313" key="2">
    <source>
        <dbReference type="Proteomes" id="UP000594638"/>
    </source>
</evidence>
<evidence type="ECO:0000313" key="1">
    <source>
        <dbReference type="EMBL" id="CAA3003295.1"/>
    </source>
</evidence>
<dbReference type="SUPFAM" id="SSF52047">
    <property type="entry name" value="RNI-like"/>
    <property type="match status" value="1"/>
</dbReference>
<dbReference type="Proteomes" id="UP000594638">
    <property type="component" value="Unassembled WGS sequence"/>
</dbReference>
<reference evidence="1 2" key="1">
    <citation type="submission" date="2019-12" db="EMBL/GenBank/DDBJ databases">
        <authorList>
            <person name="Alioto T."/>
            <person name="Alioto T."/>
            <person name="Gomez Garrido J."/>
        </authorList>
    </citation>
    <scope>NUCLEOTIDE SEQUENCE [LARGE SCALE GENOMIC DNA]</scope>
</reference>
<dbReference type="InterPro" id="IPR032675">
    <property type="entry name" value="LRR_dom_sf"/>
</dbReference>
<dbReference type="Gramene" id="OE9A038240T1">
    <property type="protein sequence ID" value="OE9A038240C1"/>
    <property type="gene ID" value="OE9A038240"/>
</dbReference>
<keyword evidence="2" id="KW-1185">Reference proteome</keyword>
<proteinExistence type="predicted"/>
<protein>
    <submittedName>
        <fullName evidence="1">Uncharacterized protein</fullName>
    </submittedName>
</protein>
<sequence length="197" mass="23030">MDAKVLGCASNLRRLKCKFKSQCPFQLPNQLESLNISFMRDSDPNFPLNLKKLTLLDFDLSWEKIRMIGRLPNLEVLKLRDGSFKEKQWDTEEGEFQKLKFFELNDVKISNQYACAEWNPTSDDYPNLERFVLRNCYCLNKIPSSLGYILTLQKIEVYGCTKSIEKSAVEIEEEQQEMGNEELKVVITRDSKRINRA</sequence>
<dbReference type="OrthoDB" id="611536at2759"/>
<organism evidence="1 2">
    <name type="scientific">Olea europaea subsp. europaea</name>
    <dbReference type="NCBI Taxonomy" id="158383"/>
    <lineage>
        <taxon>Eukaryota</taxon>
        <taxon>Viridiplantae</taxon>
        <taxon>Streptophyta</taxon>
        <taxon>Embryophyta</taxon>
        <taxon>Tracheophyta</taxon>
        <taxon>Spermatophyta</taxon>
        <taxon>Magnoliopsida</taxon>
        <taxon>eudicotyledons</taxon>
        <taxon>Gunneridae</taxon>
        <taxon>Pentapetalae</taxon>
        <taxon>asterids</taxon>
        <taxon>lamiids</taxon>
        <taxon>Lamiales</taxon>
        <taxon>Oleaceae</taxon>
        <taxon>Oleeae</taxon>
        <taxon>Olea</taxon>
    </lineage>
</organism>